<evidence type="ECO:0000256" key="2">
    <source>
        <dbReference type="ARBA" id="ARBA00006565"/>
    </source>
</evidence>
<evidence type="ECO:0000313" key="9">
    <source>
        <dbReference type="Proteomes" id="UP000694844"/>
    </source>
</evidence>
<gene>
    <name evidence="10" type="primary">LOC111125505</name>
</gene>
<feature type="transmembrane region" description="Helical" evidence="7">
    <location>
        <begin position="161"/>
        <end position="184"/>
    </location>
</feature>
<evidence type="ECO:0000256" key="3">
    <source>
        <dbReference type="ARBA" id="ARBA00022692"/>
    </source>
</evidence>
<dbReference type="RefSeq" id="XP_022325124.1">
    <property type="nucleotide sequence ID" value="XM_022469416.1"/>
</dbReference>
<comment type="similarity">
    <text evidence="2">Belongs to the DRAM/TMEM150 family.</text>
</comment>
<feature type="transmembrane region" description="Helical" evidence="7">
    <location>
        <begin position="92"/>
        <end position="114"/>
    </location>
</feature>
<keyword evidence="3 7" id="KW-0812">Transmembrane</keyword>
<evidence type="ECO:0000256" key="4">
    <source>
        <dbReference type="ARBA" id="ARBA00022989"/>
    </source>
</evidence>
<dbReference type="GO" id="GO:0012505">
    <property type="term" value="C:endomembrane system"/>
    <property type="evidence" value="ECO:0007669"/>
    <property type="project" value="UniProtKB-SubCell"/>
</dbReference>
<name>A0A8B8DC60_CRAVI</name>
<keyword evidence="4 7" id="KW-1133">Transmembrane helix</keyword>
<dbReference type="OrthoDB" id="191706at2759"/>
<accession>A0A8B8DC60</accession>
<sequence length="276" mass="30830">MLTTRLHVVPIFIVIFVPVSFLITYIIAVYNKHVEPGFPYISDTGTLPPESCVFGLLLNFGAVVAMVMFYIRYKQISTYQTEIDRPERVLTNVNKAALGAGLLSAFGISVVGNFQETNVQIAHLFGAFLAFGFGIVYSCLQTYLSFKLPEIPGSTRSIRRGRAVICVLDVVFLIILVVATPVAFQDRPTNPRKWTPDEPGYGPHLTSTISEWIIAFLVCLYLATFTPEFKYFELIKPTISFREIPSKIVDVEGRSQDAEPQTNGLPVTLTQTDDKY</sequence>
<feature type="region of interest" description="Disordered" evidence="6">
    <location>
        <begin position="253"/>
        <end position="276"/>
    </location>
</feature>
<dbReference type="PANTHER" id="PTHR21324:SF2">
    <property type="entry name" value="EG:22E5.9 PROTEIN"/>
    <property type="match status" value="1"/>
</dbReference>
<feature type="transmembrane region" description="Helical" evidence="7">
    <location>
        <begin position="7"/>
        <end position="30"/>
    </location>
</feature>
<feature type="transmembrane region" description="Helical" evidence="7">
    <location>
        <begin position="204"/>
        <end position="223"/>
    </location>
</feature>
<evidence type="ECO:0000313" key="10">
    <source>
        <dbReference type="RefSeq" id="XP_022325124.1"/>
    </source>
</evidence>
<dbReference type="PANTHER" id="PTHR21324">
    <property type="entry name" value="FASTING-INDUCIBLE INTEGRAL MEMBRANE PROTEIN TM6P1-RELATED"/>
    <property type="match status" value="1"/>
</dbReference>
<organism evidence="9 10">
    <name type="scientific">Crassostrea virginica</name>
    <name type="common">Eastern oyster</name>
    <dbReference type="NCBI Taxonomy" id="6565"/>
    <lineage>
        <taxon>Eukaryota</taxon>
        <taxon>Metazoa</taxon>
        <taxon>Spiralia</taxon>
        <taxon>Lophotrochozoa</taxon>
        <taxon>Mollusca</taxon>
        <taxon>Bivalvia</taxon>
        <taxon>Autobranchia</taxon>
        <taxon>Pteriomorphia</taxon>
        <taxon>Ostreida</taxon>
        <taxon>Ostreoidea</taxon>
        <taxon>Ostreidae</taxon>
        <taxon>Crassostrea</taxon>
    </lineage>
</organism>
<feature type="transmembrane region" description="Helical" evidence="7">
    <location>
        <begin position="53"/>
        <end position="71"/>
    </location>
</feature>
<dbReference type="Proteomes" id="UP000694844">
    <property type="component" value="Chromosome 1"/>
</dbReference>
<evidence type="ECO:0000256" key="7">
    <source>
        <dbReference type="SAM" id="Phobius"/>
    </source>
</evidence>
<dbReference type="AlphaFoldDB" id="A0A8B8DC60"/>
<dbReference type="InterPro" id="IPR050911">
    <property type="entry name" value="DRAM/TMEM150_Autophagy_Mod"/>
</dbReference>
<dbReference type="InterPro" id="IPR019402">
    <property type="entry name" value="CWH43_N"/>
</dbReference>
<feature type="transmembrane region" description="Helical" evidence="7">
    <location>
        <begin position="120"/>
        <end position="140"/>
    </location>
</feature>
<feature type="compositionally biased region" description="Polar residues" evidence="6">
    <location>
        <begin position="258"/>
        <end position="276"/>
    </location>
</feature>
<proteinExistence type="inferred from homology"/>
<feature type="domain" description="CWH43-like N-terminal" evidence="8">
    <location>
        <begin position="7"/>
        <end position="231"/>
    </location>
</feature>
<keyword evidence="5 7" id="KW-0472">Membrane</keyword>
<comment type="subcellular location">
    <subcellularLocation>
        <location evidence="1">Endomembrane system</location>
        <topology evidence="1">Multi-pass membrane protein</topology>
    </subcellularLocation>
</comment>
<reference evidence="9" key="1">
    <citation type="submission" date="2024-06" db="UniProtKB">
        <authorList>
            <consortium name="RefSeq"/>
        </authorList>
    </citation>
    <scope>NUCLEOTIDE SEQUENCE [LARGE SCALE GENOMIC DNA]</scope>
</reference>
<dbReference type="GeneID" id="111125505"/>
<dbReference type="KEGG" id="cvn:111125505"/>
<evidence type="ECO:0000256" key="5">
    <source>
        <dbReference type="ARBA" id="ARBA00023136"/>
    </source>
</evidence>
<keyword evidence="9" id="KW-1185">Reference proteome</keyword>
<evidence type="ECO:0000259" key="8">
    <source>
        <dbReference type="Pfam" id="PF10277"/>
    </source>
</evidence>
<protein>
    <submittedName>
        <fullName evidence="10">DNA damage-regulated autophagy modulator protein 1-like</fullName>
    </submittedName>
</protein>
<evidence type="ECO:0000256" key="6">
    <source>
        <dbReference type="SAM" id="MobiDB-lite"/>
    </source>
</evidence>
<reference evidence="10" key="2">
    <citation type="submission" date="2025-08" db="UniProtKB">
        <authorList>
            <consortium name="RefSeq"/>
        </authorList>
    </citation>
    <scope>IDENTIFICATION</scope>
    <source>
        <tissue evidence="10">Whole sample</tissue>
    </source>
</reference>
<evidence type="ECO:0000256" key="1">
    <source>
        <dbReference type="ARBA" id="ARBA00004127"/>
    </source>
</evidence>
<dbReference type="Pfam" id="PF10277">
    <property type="entry name" value="Frag1"/>
    <property type="match status" value="1"/>
</dbReference>